<evidence type="ECO:0000313" key="2">
    <source>
        <dbReference type="EMBL" id="ODN82169.1"/>
    </source>
</evidence>
<proteinExistence type="predicted"/>
<dbReference type="STRING" id="1295533.A0A1E3I0Q7"/>
<dbReference type="Gene3D" id="3.40.30.10">
    <property type="entry name" value="Glutaredoxin"/>
    <property type="match status" value="1"/>
</dbReference>
<feature type="domain" description="GST N-terminal" evidence="1">
    <location>
        <begin position="4"/>
        <end position="73"/>
    </location>
</feature>
<dbReference type="AlphaFoldDB" id="A0A1E3I0Q7"/>
<accession>A0A1E3I0Q7</accession>
<keyword evidence="3" id="KW-1185">Reference proteome</keyword>
<dbReference type="Pfam" id="PF02798">
    <property type="entry name" value="GST_N"/>
    <property type="match status" value="1"/>
</dbReference>
<dbReference type="GeneID" id="30153773"/>
<sequence>MSGSLQLYEFSGSVWSNAPKIAIEEGGFKKGQDYDYITINLAEGANFDPSYLKINPAGTVPTLIVGKDTFTDSISAVAEINKLAPNKPKGKVSGGVSLIEEVSVPAHGHIVELTLWSQIHGAAIDPNATLLLATDDKDREVKANGLPKAFLAGRQKALNQFSQSPPAEFKDFLNKKREDNLQLLDFYSGAPDEQTRKAHYAQGQQLWSSVGAALQGFVADALTKNHQGPYVGGSEPSEADFHLITWLARTITNAGVEPGTNADDAIKQLQAKTGASSFDDSIKLYWETWTARDSFKNAGVH</sequence>
<dbReference type="RefSeq" id="XP_018996488.1">
    <property type="nucleotide sequence ID" value="XM_019136085.1"/>
</dbReference>
<dbReference type="GO" id="GO:0006749">
    <property type="term" value="P:glutathione metabolic process"/>
    <property type="evidence" value="ECO:0007669"/>
    <property type="project" value="TreeGrafter"/>
</dbReference>
<comment type="caution">
    <text evidence="2">The sequence shown here is derived from an EMBL/GenBank/DDBJ whole genome shotgun (WGS) entry which is preliminary data.</text>
</comment>
<protein>
    <recommendedName>
        <fullName evidence="1">GST N-terminal domain-containing protein</fullName>
    </recommendedName>
</protein>
<dbReference type="GO" id="GO:0006559">
    <property type="term" value="P:L-phenylalanine catabolic process"/>
    <property type="evidence" value="ECO:0007669"/>
    <property type="project" value="TreeGrafter"/>
</dbReference>
<organism evidence="2 3">
    <name type="scientific">Cryptococcus amylolentus CBS 6039</name>
    <dbReference type="NCBI Taxonomy" id="1295533"/>
    <lineage>
        <taxon>Eukaryota</taxon>
        <taxon>Fungi</taxon>
        <taxon>Dikarya</taxon>
        <taxon>Basidiomycota</taxon>
        <taxon>Agaricomycotina</taxon>
        <taxon>Tremellomycetes</taxon>
        <taxon>Tremellales</taxon>
        <taxon>Cryptococcaceae</taxon>
        <taxon>Cryptococcus</taxon>
    </lineage>
</organism>
<dbReference type="CDD" id="cd00570">
    <property type="entry name" value="GST_N_family"/>
    <property type="match status" value="1"/>
</dbReference>
<dbReference type="InterPro" id="IPR036249">
    <property type="entry name" value="Thioredoxin-like_sf"/>
</dbReference>
<evidence type="ECO:0000259" key="1">
    <source>
        <dbReference type="Pfam" id="PF02798"/>
    </source>
</evidence>
<dbReference type="PANTHER" id="PTHR42673">
    <property type="entry name" value="MALEYLACETOACETATE ISOMERASE"/>
    <property type="match status" value="1"/>
</dbReference>
<dbReference type="SUPFAM" id="SSF52833">
    <property type="entry name" value="Thioredoxin-like"/>
    <property type="match status" value="1"/>
</dbReference>
<evidence type="ECO:0000313" key="3">
    <source>
        <dbReference type="Proteomes" id="UP000094065"/>
    </source>
</evidence>
<dbReference type="GO" id="GO:0016034">
    <property type="term" value="F:maleylacetoacetate isomerase activity"/>
    <property type="evidence" value="ECO:0007669"/>
    <property type="project" value="TreeGrafter"/>
</dbReference>
<dbReference type="GO" id="GO:0004364">
    <property type="term" value="F:glutathione transferase activity"/>
    <property type="evidence" value="ECO:0007669"/>
    <property type="project" value="TreeGrafter"/>
</dbReference>
<dbReference type="InterPro" id="IPR004045">
    <property type="entry name" value="Glutathione_S-Trfase_N"/>
</dbReference>
<dbReference type="EMBL" id="AWGJ01000003">
    <property type="protein sequence ID" value="ODN82169.1"/>
    <property type="molecule type" value="Genomic_DNA"/>
</dbReference>
<name>A0A1E3I0Q7_9TREE</name>
<reference evidence="2 3" key="1">
    <citation type="submission" date="2016-06" db="EMBL/GenBank/DDBJ databases">
        <title>Evolution of pathogenesis and genome organization in the Tremellales.</title>
        <authorList>
            <person name="Cuomo C."/>
            <person name="Litvintseva A."/>
            <person name="Heitman J."/>
            <person name="Chen Y."/>
            <person name="Sun S."/>
            <person name="Springer D."/>
            <person name="Dromer F."/>
            <person name="Young S."/>
            <person name="Zeng Q."/>
            <person name="Chapman S."/>
            <person name="Gujja S."/>
            <person name="Saif S."/>
            <person name="Birren B."/>
        </authorList>
    </citation>
    <scope>NUCLEOTIDE SEQUENCE [LARGE SCALE GENOMIC DNA]</scope>
    <source>
        <strain evidence="2 3">CBS 6039</strain>
    </source>
</reference>
<gene>
    <name evidence="2" type="ORF">L202_02464</name>
</gene>
<dbReference type="PANTHER" id="PTHR42673:SF4">
    <property type="entry name" value="MALEYLACETOACETATE ISOMERASE"/>
    <property type="match status" value="1"/>
</dbReference>
<dbReference type="Proteomes" id="UP000094065">
    <property type="component" value="Unassembled WGS sequence"/>
</dbReference>
<dbReference type="OrthoDB" id="412788at2759"/>